<evidence type="ECO:0000313" key="3">
    <source>
        <dbReference type="Proteomes" id="UP001555786"/>
    </source>
</evidence>
<protein>
    <submittedName>
        <fullName evidence="2">DUF2865 domain-containing protein</fullName>
    </submittedName>
</protein>
<feature type="region of interest" description="Disordered" evidence="1">
    <location>
        <begin position="38"/>
        <end position="66"/>
    </location>
</feature>
<dbReference type="Proteomes" id="UP001555786">
    <property type="component" value="Unassembled WGS sequence"/>
</dbReference>
<dbReference type="RefSeq" id="WP_311944431.1">
    <property type="nucleotide sequence ID" value="NZ_JAVSCS010000051.1"/>
</dbReference>
<sequence>MTLKRFAFPLAAGLLLTVAVGGSAQAGLFDFLFRPRQESRPAPAPVPQQQPQQQRSRPAPAPVVSTPKARGYCVRTCDGYYFATGFIRSQRDEDMQTSMCEASCSGGQMVLYKASGSNDGSNGNTKPAIESAVDKAGALYTALPTAYAFRDSENPACTCQSNARGLPQIPISVDPTLRNGDIVVMPDGLKVFRGAGNVPHPDTDFTSVASSKALSGVVRQQVLSLEQRIATPQ</sequence>
<organism evidence="2 3">
    <name type="scientific">Labrys neptuniae</name>
    <dbReference type="NCBI Taxonomy" id="376174"/>
    <lineage>
        <taxon>Bacteria</taxon>
        <taxon>Pseudomonadati</taxon>
        <taxon>Pseudomonadota</taxon>
        <taxon>Alphaproteobacteria</taxon>
        <taxon>Hyphomicrobiales</taxon>
        <taxon>Xanthobacteraceae</taxon>
        <taxon>Labrys</taxon>
    </lineage>
</organism>
<reference evidence="2 3" key="1">
    <citation type="submission" date="2024-07" db="EMBL/GenBank/DDBJ databases">
        <title>Description of Labrys sedimenti sp. nov., isolated from a diclofenac-degrading enrichment culture.</title>
        <authorList>
            <person name="Tancsics A."/>
            <person name="Csepanyi A."/>
        </authorList>
    </citation>
    <scope>NUCLEOTIDE SEQUENCE [LARGE SCALE GENOMIC DNA]</scope>
    <source>
        <strain evidence="2 3">LMG 23578</strain>
    </source>
</reference>
<name>A0ABV3PRE0_9HYPH</name>
<feature type="compositionally biased region" description="Low complexity" evidence="1">
    <location>
        <begin position="49"/>
        <end position="58"/>
    </location>
</feature>
<evidence type="ECO:0000256" key="1">
    <source>
        <dbReference type="SAM" id="MobiDB-lite"/>
    </source>
</evidence>
<dbReference type="InterPro" id="IPR021293">
    <property type="entry name" value="DUF2865"/>
</dbReference>
<accession>A0ABV3PRE0</accession>
<dbReference type="Pfam" id="PF11064">
    <property type="entry name" value="DUF2865"/>
    <property type="match status" value="1"/>
</dbReference>
<comment type="caution">
    <text evidence="2">The sequence shown here is derived from an EMBL/GenBank/DDBJ whole genome shotgun (WGS) entry which is preliminary data.</text>
</comment>
<dbReference type="EMBL" id="JBFNQD010000008">
    <property type="protein sequence ID" value="MEW9308215.1"/>
    <property type="molecule type" value="Genomic_DNA"/>
</dbReference>
<evidence type="ECO:0000313" key="2">
    <source>
        <dbReference type="EMBL" id="MEW9308215.1"/>
    </source>
</evidence>
<keyword evidence="3" id="KW-1185">Reference proteome</keyword>
<gene>
    <name evidence="2" type="ORF">ABXS05_21855</name>
</gene>
<proteinExistence type="predicted"/>